<dbReference type="AlphaFoldDB" id="A0A0F9CDK7"/>
<dbReference type="Pfam" id="PF00990">
    <property type="entry name" value="GGDEF"/>
    <property type="match status" value="1"/>
</dbReference>
<dbReference type="InterPro" id="IPR029787">
    <property type="entry name" value="Nucleotide_cyclase"/>
</dbReference>
<dbReference type="Gene3D" id="3.30.70.270">
    <property type="match status" value="1"/>
</dbReference>
<reference evidence="3" key="1">
    <citation type="journal article" date="2015" name="Nature">
        <title>Complex archaea that bridge the gap between prokaryotes and eukaryotes.</title>
        <authorList>
            <person name="Spang A."/>
            <person name="Saw J.H."/>
            <person name="Jorgensen S.L."/>
            <person name="Zaremba-Niedzwiedzka K."/>
            <person name="Martijn J."/>
            <person name="Lind A.E."/>
            <person name="van Eijk R."/>
            <person name="Schleper C."/>
            <person name="Guy L."/>
            <person name="Ettema T.J."/>
        </authorList>
    </citation>
    <scope>NUCLEOTIDE SEQUENCE</scope>
</reference>
<feature type="non-terminal residue" evidence="3">
    <location>
        <position position="1"/>
    </location>
</feature>
<accession>A0A0F9CDK7</accession>
<gene>
    <name evidence="3" type="ORF">LCGC14_2414880</name>
</gene>
<feature type="compositionally biased region" description="Basic and acidic residues" evidence="1">
    <location>
        <begin position="37"/>
        <end position="50"/>
    </location>
</feature>
<feature type="compositionally biased region" description="Basic and acidic residues" evidence="1">
    <location>
        <begin position="407"/>
        <end position="420"/>
    </location>
</feature>
<protein>
    <recommendedName>
        <fullName evidence="2">GGDEF domain-containing protein</fullName>
    </recommendedName>
</protein>
<dbReference type="InterPro" id="IPR000160">
    <property type="entry name" value="GGDEF_dom"/>
</dbReference>
<dbReference type="InterPro" id="IPR043128">
    <property type="entry name" value="Rev_trsase/Diguanyl_cyclase"/>
</dbReference>
<evidence type="ECO:0000259" key="2">
    <source>
        <dbReference type="Pfam" id="PF00990"/>
    </source>
</evidence>
<name>A0A0F9CDK7_9ZZZZ</name>
<proteinExistence type="predicted"/>
<feature type="region of interest" description="Disordered" evidence="1">
    <location>
        <begin position="492"/>
        <end position="513"/>
    </location>
</feature>
<dbReference type="EMBL" id="LAZR01036577">
    <property type="protein sequence ID" value="KKL24482.1"/>
    <property type="molecule type" value="Genomic_DNA"/>
</dbReference>
<feature type="domain" description="GGDEF" evidence="2">
    <location>
        <begin position="273"/>
        <end position="378"/>
    </location>
</feature>
<sequence>AIITQAASLGENALVDRAARLSAKIRDLVENPPVRPPKPEPKKAPEKPEKPAAGARPEPTAKPKEEPKKPVRPEPETPEGRLARLGQVEERLRSEIVVLEGKERSSREASRLAFLRDELEELQTQIAEPQPEPAKVQKPAAIPEPADVLPPAERLDSQQRTQIEEIIPEASKLSDEELAEEMARLGIEPRFAREAPEGRRVTDLTDTELMARVQAAGQELPESGPEFRERLIELVDPNRTARMDALEGERRELRGRLAGEIRGRRGAEREGLRDELTGLQNQKAFLRAKARADADPETSIVAFDVIGLKRTNELISEVAGDDLLRLAGRAVAQAAEEFGLTGAAFRSGGDEFKIFAPNAVADDVRLRAQAIMGTPAIPGTEFGTGLHAAIGETVEEATAILGAQKVTTREPKPPPPKEIEPVAGVDQPPKVGVTEKPEDQRAGLKYTEIPEALDRVAEYGELGIDDQVLVERPDGSTTRVAVQYAIVEVGDVSPSHNITGGGKSVRNPAYPDELQPREKVDIKFFERRS</sequence>
<feature type="region of interest" description="Disordered" evidence="1">
    <location>
        <begin position="24"/>
        <end position="87"/>
    </location>
</feature>
<feature type="non-terminal residue" evidence="3">
    <location>
        <position position="529"/>
    </location>
</feature>
<comment type="caution">
    <text evidence="3">The sequence shown here is derived from an EMBL/GenBank/DDBJ whole genome shotgun (WGS) entry which is preliminary data.</text>
</comment>
<dbReference type="SUPFAM" id="SSF55073">
    <property type="entry name" value="Nucleotide cyclase"/>
    <property type="match status" value="1"/>
</dbReference>
<organism evidence="3">
    <name type="scientific">marine sediment metagenome</name>
    <dbReference type="NCBI Taxonomy" id="412755"/>
    <lineage>
        <taxon>unclassified sequences</taxon>
        <taxon>metagenomes</taxon>
        <taxon>ecological metagenomes</taxon>
    </lineage>
</organism>
<evidence type="ECO:0000256" key="1">
    <source>
        <dbReference type="SAM" id="MobiDB-lite"/>
    </source>
</evidence>
<feature type="region of interest" description="Disordered" evidence="1">
    <location>
        <begin position="407"/>
        <end position="441"/>
    </location>
</feature>
<feature type="compositionally biased region" description="Basic and acidic residues" evidence="1">
    <location>
        <begin position="59"/>
        <end position="87"/>
    </location>
</feature>
<evidence type="ECO:0000313" key="3">
    <source>
        <dbReference type="EMBL" id="KKL24482.1"/>
    </source>
</evidence>